<dbReference type="EMBL" id="JPKZ01000505">
    <property type="protein sequence ID" value="KHN86933.1"/>
    <property type="molecule type" value="Genomic_DNA"/>
</dbReference>
<keyword evidence="1" id="KW-0472">Membrane</keyword>
<dbReference type="Proteomes" id="UP000031036">
    <property type="component" value="Unassembled WGS sequence"/>
</dbReference>
<feature type="transmembrane region" description="Helical" evidence="1">
    <location>
        <begin position="61"/>
        <end position="81"/>
    </location>
</feature>
<proteinExistence type="predicted"/>
<name>A0A0B2VZ49_TOXCA</name>
<keyword evidence="1" id="KW-0812">Transmembrane</keyword>
<organism evidence="2 3">
    <name type="scientific">Toxocara canis</name>
    <name type="common">Canine roundworm</name>
    <dbReference type="NCBI Taxonomy" id="6265"/>
    <lineage>
        <taxon>Eukaryota</taxon>
        <taxon>Metazoa</taxon>
        <taxon>Ecdysozoa</taxon>
        <taxon>Nematoda</taxon>
        <taxon>Chromadorea</taxon>
        <taxon>Rhabditida</taxon>
        <taxon>Spirurina</taxon>
        <taxon>Ascaridomorpha</taxon>
        <taxon>Ascaridoidea</taxon>
        <taxon>Toxocaridae</taxon>
        <taxon>Toxocara</taxon>
    </lineage>
</organism>
<evidence type="ECO:0000313" key="3">
    <source>
        <dbReference type="Proteomes" id="UP000031036"/>
    </source>
</evidence>
<keyword evidence="1" id="KW-1133">Transmembrane helix</keyword>
<dbReference type="AlphaFoldDB" id="A0A0B2VZ49"/>
<comment type="caution">
    <text evidence="2">The sequence shown here is derived from an EMBL/GenBank/DDBJ whole genome shotgun (WGS) entry which is preliminary data.</text>
</comment>
<evidence type="ECO:0000313" key="2">
    <source>
        <dbReference type="EMBL" id="KHN86933.1"/>
    </source>
</evidence>
<evidence type="ECO:0000256" key="1">
    <source>
        <dbReference type="SAM" id="Phobius"/>
    </source>
</evidence>
<protein>
    <submittedName>
        <fullName evidence="2">Uncharacterized protein</fullName>
    </submittedName>
</protein>
<gene>
    <name evidence="2" type="ORF">Tcan_14813</name>
</gene>
<reference evidence="2 3" key="1">
    <citation type="submission" date="2014-11" db="EMBL/GenBank/DDBJ databases">
        <title>Genetic blueprint of the zoonotic pathogen Toxocara canis.</title>
        <authorList>
            <person name="Zhu X.-Q."/>
            <person name="Korhonen P.K."/>
            <person name="Cai H."/>
            <person name="Young N.D."/>
            <person name="Nejsum P."/>
            <person name="von Samson-Himmelstjerna G."/>
            <person name="Boag P.R."/>
            <person name="Tan P."/>
            <person name="Li Q."/>
            <person name="Min J."/>
            <person name="Yang Y."/>
            <person name="Wang X."/>
            <person name="Fang X."/>
            <person name="Hall R.S."/>
            <person name="Hofmann A."/>
            <person name="Sternberg P.W."/>
            <person name="Jex A.R."/>
            <person name="Gasser R.B."/>
        </authorList>
    </citation>
    <scope>NUCLEOTIDE SEQUENCE [LARGE SCALE GENOMIC DNA]</scope>
    <source>
        <strain evidence="2">PN_DK_2014</strain>
    </source>
</reference>
<sequence length="119" mass="13187">PNSTRAPRAHLTPLIASHTALRSLPFSLVSCRPGSRGCTERGDQIRLSTAMSIECDDQTNTALLVFFFCFLNALNQFAIVLSRIKAPIDIFPLSSSVSFLYKYAEKNSLTPSKILQFPH</sequence>
<keyword evidence="3" id="KW-1185">Reference proteome</keyword>
<accession>A0A0B2VZ49</accession>
<feature type="non-terminal residue" evidence="2">
    <location>
        <position position="1"/>
    </location>
</feature>